<proteinExistence type="predicted"/>
<keyword evidence="1" id="KW-0802">TPR repeat</keyword>
<feature type="repeat" description="TPR" evidence="1">
    <location>
        <begin position="9"/>
        <end position="42"/>
    </location>
</feature>
<accession>A0ABC8M909</accession>
<dbReference type="Proteomes" id="UP001642260">
    <property type="component" value="Unassembled WGS sequence"/>
</dbReference>
<organism evidence="2 3">
    <name type="scientific">Eruca vesicaria subsp. sativa</name>
    <name type="common">Garden rocket</name>
    <name type="synonym">Eruca sativa</name>
    <dbReference type="NCBI Taxonomy" id="29727"/>
    <lineage>
        <taxon>Eukaryota</taxon>
        <taxon>Viridiplantae</taxon>
        <taxon>Streptophyta</taxon>
        <taxon>Embryophyta</taxon>
        <taxon>Tracheophyta</taxon>
        <taxon>Spermatophyta</taxon>
        <taxon>Magnoliopsida</taxon>
        <taxon>eudicotyledons</taxon>
        <taxon>Gunneridae</taxon>
        <taxon>Pentapetalae</taxon>
        <taxon>rosids</taxon>
        <taxon>malvids</taxon>
        <taxon>Brassicales</taxon>
        <taxon>Brassicaceae</taxon>
        <taxon>Brassiceae</taxon>
        <taxon>Eruca</taxon>
    </lineage>
</organism>
<gene>
    <name evidence="2" type="ORF">ERUC_LOCUS44951</name>
</gene>
<evidence type="ECO:0000313" key="3">
    <source>
        <dbReference type="Proteomes" id="UP001642260"/>
    </source>
</evidence>
<reference evidence="2 3" key="1">
    <citation type="submission" date="2022-03" db="EMBL/GenBank/DDBJ databases">
        <authorList>
            <person name="Macdonald S."/>
            <person name="Ahmed S."/>
            <person name="Newling K."/>
        </authorList>
    </citation>
    <scope>NUCLEOTIDE SEQUENCE [LARGE SCALE GENOMIC DNA]</scope>
</reference>
<evidence type="ECO:0000313" key="2">
    <source>
        <dbReference type="EMBL" id="CAH8392468.1"/>
    </source>
</evidence>
<protein>
    <submittedName>
        <fullName evidence="2">Uncharacterized protein</fullName>
    </submittedName>
</protein>
<dbReference type="EMBL" id="CAKOAT010996224">
    <property type="protein sequence ID" value="CAH8392468.1"/>
    <property type="molecule type" value="Genomic_DNA"/>
</dbReference>
<name>A0ABC8M909_ERUVS</name>
<dbReference type="PANTHER" id="PTHR43611:SF3">
    <property type="entry name" value="FLAVIN MONONUCLEOTIDE HYDROLASE 1, CHLOROPLATIC"/>
    <property type="match status" value="1"/>
</dbReference>
<comment type="caution">
    <text evidence="2">The sequence shown here is derived from an EMBL/GenBank/DDBJ whole genome shotgun (WGS) entry which is preliminary data.</text>
</comment>
<dbReference type="PROSITE" id="PS50005">
    <property type="entry name" value="TPR"/>
    <property type="match status" value="1"/>
</dbReference>
<sequence>MSVRRRLNSLRSSMRGSVFQKEMDFSEAVDCFSRALEISPSTNPTAWIEFEKGLIDEDELARKLFIDERDFDLEGLKDCIRSGYAY</sequence>
<dbReference type="AlphaFoldDB" id="A0ABC8M909"/>
<dbReference type="PANTHER" id="PTHR43611">
    <property type="entry name" value="ALPHA-D-GLUCOSE 1-PHOSPHATE PHOSPHATASE"/>
    <property type="match status" value="1"/>
</dbReference>
<keyword evidence="3" id="KW-1185">Reference proteome</keyword>
<dbReference type="InterPro" id="IPR019734">
    <property type="entry name" value="TPR_rpt"/>
</dbReference>
<evidence type="ECO:0000256" key="1">
    <source>
        <dbReference type="PROSITE-ProRule" id="PRU00339"/>
    </source>
</evidence>